<dbReference type="Pfam" id="PF05050">
    <property type="entry name" value="Methyltransf_21"/>
    <property type="match status" value="1"/>
</dbReference>
<dbReference type="NCBIfam" id="TIGR01444">
    <property type="entry name" value="fkbM_fam"/>
    <property type="match status" value="1"/>
</dbReference>
<dbReference type="SUPFAM" id="SSF53335">
    <property type="entry name" value="S-adenosyl-L-methionine-dependent methyltransferases"/>
    <property type="match status" value="1"/>
</dbReference>
<dbReference type="InterPro" id="IPR029063">
    <property type="entry name" value="SAM-dependent_MTases_sf"/>
</dbReference>
<keyword evidence="3" id="KW-1185">Reference proteome</keyword>
<gene>
    <name evidence="2" type="ORF">DU508_11405</name>
</gene>
<reference evidence="2 3" key="1">
    <citation type="submission" date="2018-07" db="EMBL/GenBank/DDBJ databases">
        <title>Pedobacter sp. nov., isolated from soil.</title>
        <authorList>
            <person name="Zhou L.Y."/>
            <person name="Du Z.J."/>
        </authorList>
    </citation>
    <scope>NUCLEOTIDE SEQUENCE [LARGE SCALE GENOMIC DNA]</scope>
    <source>
        <strain evidence="2 3">JDX94</strain>
    </source>
</reference>
<dbReference type="Gene3D" id="3.40.50.150">
    <property type="entry name" value="Vaccinia Virus protein VP39"/>
    <property type="match status" value="1"/>
</dbReference>
<keyword evidence="2" id="KW-0489">Methyltransferase</keyword>
<organism evidence="2 3">
    <name type="scientific">Pedobacter chinensis</name>
    <dbReference type="NCBI Taxonomy" id="2282421"/>
    <lineage>
        <taxon>Bacteria</taxon>
        <taxon>Pseudomonadati</taxon>
        <taxon>Bacteroidota</taxon>
        <taxon>Sphingobacteriia</taxon>
        <taxon>Sphingobacteriales</taxon>
        <taxon>Sphingobacteriaceae</taxon>
        <taxon>Pedobacter</taxon>
    </lineage>
</organism>
<dbReference type="InterPro" id="IPR006342">
    <property type="entry name" value="FkbM_mtfrase"/>
</dbReference>
<dbReference type="Proteomes" id="UP000253961">
    <property type="component" value="Unassembled WGS sequence"/>
</dbReference>
<name>A0A369PVC0_9SPHI</name>
<keyword evidence="2" id="KW-0808">Transferase</keyword>
<dbReference type="InterPro" id="IPR052514">
    <property type="entry name" value="SAM-dependent_MTase"/>
</dbReference>
<dbReference type="AlphaFoldDB" id="A0A369PVC0"/>
<dbReference type="PANTHER" id="PTHR34203:SF15">
    <property type="entry name" value="SLL1173 PROTEIN"/>
    <property type="match status" value="1"/>
</dbReference>
<dbReference type="GO" id="GO:0008168">
    <property type="term" value="F:methyltransferase activity"/>
    <property type="evidence" value="ECO:0007669"/>
    <property type="project" value="UniProtKB-KW"/>
</dbReference>
<evidence type="ECO:0000259" key="1">
    <source>
        <dbReference type="Pfam" id="PF05050"/>
    </source>
</evidence>
<dbReference type="RefSeq" id="WP_115402941.1">
    <property type="nucleotide sequence ID" value="NZ_QPKV01000004.1"/>
</dbReference>
<comment type="caution">
    <text evidence="2">The sequence shown here is derived from an EMBL/GenBank/DDBJ whole genome shotgun (WGS) entry which is preliminary data.</text>
</comment>
<evidence type="ECO:0000313" key="3">
    <source>
        <dbReference type="Proteomes" id="UP000253961"/>
    </source>
</evidence>
<evidence type="ECO:0000313" key="2">
    <source>
        <dbReference type="EMBL" id="RDC56210.1"/>
    </source>
</evidence>
<accession>A0A369PVC0</accession>
<dbReference type="OrthoDB" id="9812600at2"/>
<sequence>MNAIKRTFGFIHEHPLAKRHLLRAYFKFISWQIRSRLTSGFQKVKFINGIHFFAKSGLTGITGNIYTGLHEFNDMGFLLHFLRNEDTFFDVGANVGAYTLLASGVCRSKTISFEPVPTTYHILKKNINLNKLNDLVTIENKGVGSEEGNLRFTAEEDTTNHVILEDQEHQNSILVPIVFLDNYYPANNPALIKIDVEGFETAVLKGADQILNDKALKAIIIELNGSGGRYGYDDNQIHAKLLSHGFKPYEYHPIERKIEELDTFGTHNTIYIRDLAYVVYRLKSAVPFTIFNQSV</sequence>
<proteinExistence type="predicted"/>
<dbReference type="EMBL" id="QPKV01000004">
    <property type="protein sequence ID" value="RDC56210.1"/>
    <property type="molecule type" value="Genomic_DNA"/>
</dbReference>
<dbReference type="PANTHER" id="PTHR34203">
    <property type="entry name" value="METHYLTRANSFERASE, FKBM FAMILY PROTEIN"/>
    <property type="match status" value="1"/>
</dbReference>
<protein>
    <submittedName>
        <fullName evidence="2">FkbM family methyltransferase</fullName>
    </submittedName>
</protein>
<feature type="domain" description="Methyltransferase FkbM" evidence="1">
    <location>
        <begin position="90"/>
        <end position="247"/>
    </location>
</feature>
<dbReference type="GO" id="GO:0032259">
    <property type="term" value="P:methylation"/>
    <property type="evidence" value="ECO:0007669"/>
    <property type="project" value="UniProtKB-KW"/>
</dbReference>